<evidence type="ECO:0000256" key="14">
    <source>
        <dbReference type="ARBA" id="ARBA00022927"/>
    </source>
</evidence>
<sequence length="218" mass="24730">MPLVPANQPQLLRATTLFFPPLLIQLHWRKEIKLLSDLAYCGLTTFSACLYHTFSLQGRKAREGEAGEVVGQLTEPQRRMCMLVLLALQPALSIIHRLHVALFYISGAFYHLGNKTASIHYVGICFFGCVTGDDKAIRSSYRFLGVVSLLQLALTVALQKHSTSTPCGHLFCWECITEWCNTKCPLCREKFQPPRLVYLRKYSFPEPLSCFLLHGFTF</sequence>
<dbReference type="AlphaFoldDB" id="A0A8C7JMI3"/>
<dbReference type="GeneTree" id="ENSGT00990000211000"/>
<keyword evidence="13" id="KW-0862">Zinc</keyword>
<evidence type="ECO:0000256" key="7">
    <source>
        <dbReference type="ARBA" id="ARBA00022593"/>
    </source>
</evidence>
<evidence type="ECO:0000256" key="10">
    <source>
        <dbReference type="ARBA" id="ARBA00022723"/>
    </source>
</evidence>
<dbReference type="Ensembl" id="ENSOKIT00005096713.1">
    <property type="protein sequence ID" value="ENSOKIP00005090494.1"/>
    <property type="gene ID" value="ENSOKIG00005039402.1"/>
</dbReference>
<dbReference type="InterPro" id="IPR001841">
    <property type="entry name" value="Znf_RING"/>
</dbReference>
<keyword evidence="17" id="KW-0576">Peroxisome</keyword>
<keyword evidence="11 19" id="KW-0863">Zinc-finger</keyword>
<organism evidence="21 22">
    <name type="scientific">Oncorhynchus kisutch</name>
    <name type="common">Coho salmon</name>
    <name type="synonym">Salmo kisutch</name>
    <dbReference type="NCBI Taxonomy" id="8019"/>
    <lineage>
        <taxon>Eukaryota</taxon>
        <taxon>Metazoa</taxon>
        <taxon>Chordata</taxon>
        <taxon>Craniata</taxon>
        <taxon>Vertebrata</taxon>
        <taxon>Euteleostomi</taxon>
        <taxon>Actinopterygii</taxon>
        <taxon>Neopterygii</taxon>
        <taxon>Teleostei</taxon>
        <taxon>Protacanthopterygii</taxon>
        <taxon>Salmoniformes</taxon>
        <taxon>Salmonidae</taxon>
        <taxon>Salmoninae</taxon>
        <taxon>Oncorhynchus</taxon>
    </lineage>
</organism>
<dbReference type="EC" id="2.3.2.27" evidence="5"/>
<evidence type="ECO:0000256" key="4">
    <source>
        <dbReference type="ARBA" id="ARBA00008704"/>
    </source>
</evidence>
<feature type="domain" description="RING-type" evidence="20">
    <location>
        <begin position="166"/>
        <end position="188"/>
    </location>
</feature>
<dbReference type="InterPro" id="IPR017907">
    <property type="entry name" value="Znf_RING_CS"/>
</dbReference>
<keyword evidence="16" id="KW-0472">Membrane</keyword>
<dbReference type="GO" id="GO:0061630">
    <property type="term" value="F:ubiquitin protein ligase activity"/>
    <property type="evidence" value="ECO:0007669"/>
    <property type="project" value="UniProtKB-EC"/>
</dbReference>
<keyword evidence="12" id="KW-0833">Ubl conjugation pathway</keyword>
<keyword evidence="9" id="KW-0812">Transmembrane</keyword>
<evidence type="ECO:0000256" key="5">
    <source>
        <dbReference type="ARBA" id="ARBA00012483"/>
    </source>
</evidence>
<evidence type="ECO:0000256" key="12">
    <source>
        <dbReference type="ARBA" id="ARBA00022786"/>
    </source>
</evidence>
<reference evidence="21" key="1">
    <citation type="submission" date="2025-08" db="UniProtKB">
        <authorList>
            <consortium name="Ensembl"/>
        </authorList>
    </citation>
    <scope>IDENTIFICATION</scope>
</reference>
<evidence type="ECO:0000256" key="8">
    <source>
        <dbReference type="ARBA" id="ARBA00022679"/>
    </source>
</evidence>
<dbReference type="CDD" id="cd16527">
    <property type="entry name" value="RING-HC_PEX10"/>
    <property type="match status" value="1"/>
</dbReference>
<reference evidence="21" key="2">
    <citation type="submission" date="2025-09" db="UniProtKB">
        <authorList>
            <consortium name="Ensembl"/>
        </authorList>
    </citation>
    <scope>IDENTIFICATION</scope>
</reference>
<comment type="similarity">
    <text evidence="4">Belongs to the pex2/pex10/pex12 family.</text>
</comment>
<keyword evidence="10" id="KW-0479">Metal-binding</keyword>
<dbReference type="GO" id="GO:0005778">
    <property type="term" value="C:peroxisomal membrane"/>
    <property type="evidence" value="ECO:0007669"/>
    <property type="project" value="UniProtKB-SubCell"/>
</dbReference>
<accession>A0A8C7JMI3</accession>
<comment type="pathway">
    <text evidence="3">Protein modification; protein ubiquitination.</text>
</comment>
<dbReference type="Proteomes" id="UP000694557">
    <property type="component" value="Unassembled WGS sequence"/>
</dbReference>
<evidence type="ECO:0000256" key="2">
    <source>
        <dbReference type="ARBA" id="ARBA00004585"/>
    </source>
</evidence>
<comment type="function">
    <text evidence="18">E3 ubiquitin-protein ligase component of a retrotranslocation channel required for peroxisome organization by mediating export of the PEX5 receptor from peroxisomes to the cytosol, thereby promoting PEX5 recycling. The retrotranslocation channel is composed of PEX2, PEX10 and PEX12; each subunit contributing transmembrane segments that coassemble into an open channel that specifically allows the passage of PEX5 through the peroxisomal membrane. PEX10 also regulates PEX5 recycling by acting as a E3 ubiquitin-protein ligase. When PEX5 recycling is compromised, PEX10 catalyzes polyubiquitination of PEX5 during its passage through the retrotranslocation channel, leading to its degradation.</text>
</comment>
<evidence type="ECO:0000256" key="1">
    <source>
        <dbReference type="ARBA" id="ARBA00000900"/>
    </source>
</evidence>
<dbReference type="SUPFAM" id="SSF57850">
    <property type="entry name" value="RING/U-box"/>
    <property type="match status" value="1"/>
</dbReference>
<comment type="catalytic activity">
    <reaction evidence="1">
        <text>S-ubiquitinyl-[E2 ubiquitin-conjugating enzyme]-L-cysteine + [acceptor protein]-L-lysine = [E2 ubiquitin-conjugating enzyme]-L-cysteine + N(6)-ubiquitinyl-[acceptor protein]-L-lysine.</text>
        <dbReference type="EC" id="2.3.2.27"/>
    </reaction>
</comment>
<evidence type="ECO:0000256" key="17">
    <source>
        <dbReference type="ARBA" id="ARBA00023140"/>
    </source>
</evidence>
<evidence type="ECO:0000256" key="19">
    <source>
        <dbReference type="PROSITE-ProRule" id="PRU00175"/>
    </source>
</evidence>
<keyword evidence="6" id="KW-0813">Transport</keyword>
<dbReference type="PANTHER" id="PTHR23350">
    <property type="entry name" value="PEROXISOME ASSEMBLY PROTEIN 10"/>
    <property type="match status" value="1"/>
</dbReference>
<proteinExistence type="inferred from homology"/>
<dbReference type="InterPro" id="IPR025654">
    <property type="entry name" value="PEX2/10"/>
</dbReference>
<evidence type="ECO:0000313" key="22">
    <source>
        <dbReference type="Proteomes" id="UP000694557"/>
    </source>
</evidence>
<dbReference type="Pfam" id="PF13639">
    <property type="entry name" value="zf-RING_2"/>
    <property type="match status" value="1"/>
</dbReference>
<evidence type="ECO:0000313" key="21">
    <source>
        <dbReference type="Ensembl" id="ENSOKIP00005090494.1"/>
    </source>
</evidence>
<dbReference type="PROSITE" id="PS50089">
    <property type="entry name" value="ZF_RING_2"/>
    <property type="match status" value="1"/>
</dbReference>
<dbReference type="PROSITE" id="PS00518">
    <property type="entry name" value="ZF_RING_1"/>
    <property type="match status" value="1"/>
</dbReference>
<evidence type="ECO:0000256" key="6">
    <source>
        <dbReference type="ARBA" id="ARBA00022448"/>
    </source>
</evidence>
<dbReference type="Gene3D" id="3.30.40.10">
    <property type="entry name" value="Zinc/RING finger domain, C3HC4 (zinc finger)"/>
    <property type="match status" value="1"/>
</dbReference>
<keyword evidence="15" id="KW-1133">Transmembrane helix</keyword>
<evidence type="ECO:0000259" key="20">
    <source>
        <dbReference type="PROSITE" id="PS50089"/>
    </source>
</evidence>
<dbReference type="InterPro" id="IPR013083">
    <property type="entry name" value="Znf_RING/FYVE/PHD"/>
</dbReference>
<protein>
    <recommendedName>
        <fullName evidence="5">RING-type E3 ubiquitin transferase</fullName>
        <ecNumber evidence="5">2.3.2.27</ecNumber>
    </recommendedName>
</protein>
<keyword evidence="22" id="KW-1185">Reference proteome</keyword>
<keyword evidence="8" id="KW-0808">Transferase</keyword>
<evidence type="ECO:0000256" key="11">
    <source>
        <dbReference type="ARBA" id="ARBA00022771"/>
    </source>
</evidence>
<keyword evidence="14" id="KW-0653">Protein transport</keyword>
<evidence type="ECO:0000256" key="13">
    <source>
        <dbReference type="ARBA" id="ARBA00022833"/>
    </source>
</evidence>
<keyword evidence="7" id="KW-0962">Peroxisome biogenesis</keyword>
<dbReference type="GO" id="GO:0016558">
    <property type="term" value="P:protein import into peroxisome matrix"/>
    <property type="evidence" value="ECO:0007669"/>
    <property type="project" value="InterPro"/>
</dbReference>
<dbReference type="PANTHER" id="PTHR23350:SF0">
    <property type="entry name" value="PEROXISOME BIOGENESIS FACTOR 10"/>
    <property type="match status" value="1"/>
</dbReference>
<name>A0A8C7JMI3_ONCKI</name>
<evidence type="ECO:0000256" key="16">
    <source>
        <dbReference type="ARBA" id="ARBA00023136"/>
    </source>
</evidence>
<evidence type="ECO:0000256" key="9">
    <source>
        <dbReference type="ARBA" id="ARBA00022692"/>
    </source>
</evidence>
<evidence type="ECO:0000256" key="3">
    <source>
        <dbReference type="ARBA" id="ARBA00004906"/>
    </source>
</evidence>
<evidence type="ECO:0000256" key="15">
    <source>
        <dbReference type="ARBA" id="ARBA00022989"/>
    </source>
</evidence>
<evidence type="ECO:0000256" key="18">
    <source>
        <dbReference type="ARBA" id="ARBA00045271"/>
    </source>
</evidence>
<dbReference type="GO" id="GO:0008270">
    <property type="term" value="F:zinc ion binding"/>
    <property type="evidence" value="ECO:0007669"/>
    <property type="project" value="UniProtKB-KW"/>
</dbReference>
<comment type="subcellular location">
    <subcellularLocation>
        <location evidence="2">Peroxisome membrane</location>
        <topology evidence="2">Multi-pass membrane protein</topology>
    </subcellularLocation>
</comment>